<evidence type="ECO:0000256" key="8">
    <source>
        <dbReference type="ARBA" id="ARBA00022860"/>
    </source>
</evidence>
<dbReference type="GO" id="GO:0031265">
    <property type="term" value="C:CD95 death-inducing signaling complex"/>
    <property type="evidence" value="ECO:0007669"/>
    <property type="project" value="TreeGrafter"/>
</dbReference>
<dbReference type="OrthoDB" id="10031141at2759"/>
<feature type="domain" description="TNFR-Cys" evidence="20">
    <location>
        <begin position="137"/>
        <end position="175"/>
    </location>
</feature>
<dbReference type="Proteomes" id="UP001142489">
    <property type="component" value="Unassembled WGS sequence"/>
</dbReference>
<evidence type="ECO:0000256" key="16">
    <source>
        <dbReference type="PROSITE-ProRule" id="PRU00206"/>
    </source>
</evidence>
<reference evidence="21" key="1">
    <citation type="journal article" date="2023" name="DNA Res.">
        <title>Chromosome-level genome assembly of Phrynocephalus forsythii using third-generation DNA sequencing and Hi-C analysis.</title>
        <authorList>
            <person name="Qi Y."/>
            <person name="Zhao W."/>
            <person name="Zhao Y."/>
            <person name="Niu C."/>
            <person name="Cao S."/>
            <person name="Zhang Y."/>
        </authorList>
    </citation>
    <scope>NUCLEOTIDE SEQUENCE</scope>
    <source>
        <tissue evidence="21">Muscle</tissue>
    </source>
</reference>
<dbReference type="InterPro" id="IPR008063">
    <property type="entry name" value="Fas_rcpt"/>
</dbReference>
<dbReference type="PROSITE" id="PS50017">
    <property type="entry name" value="DEATH_DOMAIN"/>
    <property type="match status" value="1"/>
</dbReference>
<evidence type="ECO:0000256" key="14">
    <source>
        <dbReference type="ARBA" id="ARBA00032338"/>
    </source>
</evidence>
<dbReference type="GO" id="GO:0045121">
    <property type="term" value="C:membrane raft"/>
    <property type="evidence" value="ECO:0007669"/>
    <property type="project" value="UniProtKB-SubCell"/>
</dbReference>
<dbReference type="GO" id="GO:0006955">
    <property type="term" value="P:immune response"/>
    <property type="evidence" value="ECO:0007669"/>
    <property type="project" value="InterPro"/>
</dbReference>
<feature type="chain" id="PRO_5040178173" description="Tumor necrosis factor receptor superfamily member 6" evidence="18">
    <location>
        <begin position="22"/>
        <end position="328"/>
    </location>
</feature>
<evidence type="ECO:0000256" key="4">
    <source>
        <dbReference type="ARBA" id="ARBA00022475"/>
    </source>
</evidence>
<evidence type="ECO:0000259" key="19">
    <source>
        <dbReference type="PROSITE" id="PS50017"/>
    </source>
</evidence>
<evidence type="ECO:0000313" key="21">
    <source>
        <dbReference type="EMBL" id="KAJ7324174.1"/>
    </source>
</evidence>
<dbReference type="GO" id="GO:0005031">
    <property type="term" value="F:tumor necrosis factor receptor activity"/>
    <property type="evidence" value="ECO:0007669"/>
    <property type="project" value="TreeGrafter"/>
</dbReference>
<feature type="signal peptide" evidence="18">
    <location>
        <begin position="1"/>
        <end position="21"/>
    </location>
</feature>
<feature type="domain" description="TNFR-Cys" evidence="20">
    <location>
        <begin position="93"/>
        <end position="136"/>
    </location>
</feature>
<dbReference type="GO" id="GO:0005516">
    <property type="term" value="F:calmodulin binding"/>
    <property type="evidence" value="ECO:0007669"/>
    <property type="project" value="UniProtKB-KW"/>
</dbReference>
<dbReference type="SUPFAM" id="SSF57586">
    <property type="entry name" value="TNF receptor-like"/>
    <property type="match status" value="2"/>
</dbReference>
<evidence type="ECO:0000313" key="22">
    <source>
        <dbReference type="Proteomes" id="UP001142489"/>
    </source>
</evidence>
<dbReference type="GO" id="GO:0009897">
    <property type="term" value="C:external side of plasma membrane"/>
    <property type="evidence" value="ECO:0007669"/>
    <property type="project" value="TreeGrafter"/>
</dbReference>
<evidence type="ECO:0000256" key="10">
    <source>
        <dbReference type="ARBA" id="ARBA00023157"/>
    </source>
</evidence>
<evidence type="ECO:0000256" key="9">
    <source>
        <dbReference type="ARBA" id="ARBA00023139"/>
    </source>
</evidence>
<evidence type="ECO:0000256" key="5">
    <source>
        <dbReference type="ARBA" id="ARBA00022703"/>
    </source>
</evidence>
<evidence type="ECO:0000256" key="3">
    <source>
        <dbReference type="ARBA" id="ARBA00015761"/>
    </source>
</evidence>
<dbReference type="GO" id="GO:0043066">
    <property type="term" value="P:negative regulation of apoptotic process"/>
    <property type="evidence" value="ECO:0007669"/>
    <property type="project" value="TreeGrafter"/>
</dbReference>
<comment type="caution">
    <text evidence="16">Lacks conserved residue(s) required for the propagation of feature annotation.</text>
</comment>
<feature type="repeat" description="TNFR-Cys" evidence="16">
    <location>
        <begin position="93"/>
        <end position="136"/>
    </location>
</feature>
<feature type="repeat" description="TNFR-Cys" evidence="16">
    <location>
        <begin position="137"/>
        <end position="175"/>
    </location>
</feature>
<comment type="subcellular location">
    <subcellularLocation>
        <location evidence="1">Cell membrane</location>
        <topology evidence="1">Single-pass type I membrane protein</topology>
    </subcellularLocation>
    <subcellularLocation>
        <location evidence="2">Membrane raft</location>
    </subcellularLocation>
</comment>
<dbReference type="PROSITE" id="PS50050">
    <property type="entry name" value="TNFR_NGFR_2"/>
    <property type="match status" value="2"/>
</dbReference>
<evidence type="ECO:0000259" key="20">
    <source>
        <dbReference type="PROSITE" id="PS50050"/>
    </source>
</evidence>
<gene>
    <name evidence="21" type="ORF">JRQ81_017194</name>
</gene>
<evidence type="ECO:0000256" key="11">
    <source>
        <dbReference type="ARBA" id="ARBA00023180"/>
    </source>
</evidence>
<name>A0A9Q0XT62_9SAUR</name>
<protein>
    <recommendedName>
        <fullName evidence="3">Tumor necrosis factor receptor superfamily member 6</fullName>
    </recommendedName>
    <alternativeName>
        <fullName evidence="14">Apo-1 antigen</fullName>
    </alternativeName>
    <alternativeName>
        <fullName evidence="15">Apoptosis-mediating surface antigen FAS</fullName>
    </alternativeName>
    <alternativeName>
        <fullName evidence="13">FASLG receptor</fullName>
    </alternativeName>
</protein>
<evidence type="ECO:0000256" key="2">
    <source>
        <dbReference type="ARBA" id="ARBA00004285"/>
    </source>
</evidence>
<evidence type="ECO:0000256" key="13">
    <source>
        <dbReference type="ARBA" id="ARBA00030181"/>
    </source>
</evidence>
<dbReference type="AlphaFoldDB" id="A0A9Q0XT62"/>
<keyword evidence="11" id="KW-0325">Glycoprotein</keyword>
<dbReference type="InterPro" id="IPR000488">
    <property type="entry name" value="Death_dom"/>
</dbReference>
<keyword evidence="9" id="KW-0564">Palmitate</keyword>
<keyword evidence="17" id="KW-1133">Transmembrane helix</keyword>
<feature type="transmembrane region" description="Helical" evidence="17">
    <location>
        <begin position="185"/>
        <end position="205"/>
    </location>
</feature>
<keyword evidence="12" id="KW-0449">Lipoprotein</keyword>
<sequence>MVKSLLLCLFTACGLSATGLSHNNDAVPVTHTVYNKLAGVRRVSKRNVIDCHDNTKYLFNASFGVICCESCPPGYVAATIGCTKEDNKTRCKKCTQGEDYMDHYNYNTKCLRCSGCDGPHGMEVEENCTINQNTKCKCVTDHFCDSAPCRHCTPCDTCANGRVLEPCKETKNTQCEETGQTRQHTVIYVIIFIVLGILVVSFLVWKKLNNKQKTYVSADVNPGNERNQLIYPDIDLSPHLAAIAEEMNLDDVRRFVRKLRVSPSRIDAVRNDNQNNATEEKIKLLELWYQENGITGAYGTLITTLRKLHLRSTADRIEQTIQAVLIQS</sequence>
<keyword evidence="7" id="KW-0677">Repeat</keyword>
<keyword evidence="10" id="KW-1015">Disulfide bond</keyword>
<keyword evidence="4" id="KW-1003">Cell membrane</keyword>
<dbReference type="EMBL" id="JAPFRF010000008">
    <property type="protein sequence ID" value="KAJ7324174.1"/>
    <property type="molecule type" value="Genomic_DNA"/>
</dbReference>
<keyword evidence="17" id="KW-0472">Membrane</keyword>
<comment type="caution">
    <text evidence="21">The sequence shown here is derived from an EMBL/GenBank/DDBJ whole genome shotgun (WGS) entry which is preliminary data.</text>
</comment>
<keyword evidence="8" id="KW-0112">Calmodulin-binding</keyword>
<dbReference type="PANTHER" id="PTHR46874:SF1">
    <property type="entry name" value="TUMOR NECROSIS FACTOR RECEPTOR SUPERFAMILY MEMBER 6"/>
    <property type="match status" value="1"/>
</dbReference>
<dbReference type="GO" id="GO:0006924">
    <property type="term" value="P:activation-induced cell death of T cells"/>
    <property type="evidence" value="ECO:0007669"/>
    <property type="project" value="TreeGrafter"/>
</dbReference>
<dbReference type="PROSITE" id="PS00652">
    <property type="entry name" value="TNFR_NGFR_1"/>
    <property type="match status" value="1"/>
</dbReference>
<dbReference type="GO" id="GO:0097527">
    <property type="term" value="P:necroptotic signaling pathway"/>
    <property type="evidence" value="ECO:0007669"/>
    <property type="project" value="TreeGrafter"/>
</dbReference>
<dbReference type="GO" id="GO:0032872">
    <property type="term" value="P:regulation of stress-activated MAPK cascade"/>
    <property type="evidence" value="ECO:0007669"/>
    <property type="project" value="TreeGrafter"/>
</dbReference>
<dbReference type="PANTHER" id="PTHR46874">
    <property type="entry name" value="TUMOR NECROSIS FACTOR RECEPTOR SUPERFAMILY MEMBER 6"/>
    <property type="match status" value="1"/>
</dbReference>
<keyword evidence="22" id="KW-1185">Reference proteome</keyword>
<keyword evidence="17" id="KW-0812">Transmembrane</keyword>
<dbReference type="GO" id="GO:0097049">
    <property type="term" value="P:motor neuron apoptotic process"/>
    <property type="evidence" value="ECO:0007669"/>
    <property type="project" value="TreeGrafter"/>
</dbReference>
<dbReference type="GO" id="GO:0097192">
    <property type="term" value="P:extrinsic apoptotic signaling pathway in absence of ligand"/>
    <property type="evidence" value="ECO:0007669"/>
    <property type="project" value="TreeGrafter"/>
</dbReference>
<dbReference type="InterPro" id="IPR001368">
    <property type="entry name" value="TNFR/NGFR_Cys_rich_reg"/>
</dbReference>
<evidence type="ECO:0000256" key="12">
    <source>
        <dbReference type="ARBA" id="ARBA00023288"/>
    </source>
</evidence>
<dbReference type="InterPro" id="IPR011029">
    <property type="entry name" value="DEATH-like_dom_sf"/>
</dbReference>
<dbReference type="SMART" id="SM00005">
    <property type="entry name" value="DEATH"/>
    <property type="match status" value="1"/>
</dbReference>
<dbReference type="PRINTS" id="PR01680">
    <property type="entry name" value="TNFACTORR6"/>
</dbReference>
<evidence type="ECO:0000256" key="15">
    <source>
        <dbReference type="ARBA" id="ARBA00032502"/>
    </source>
</evidence>
<keyword evidence="5" id="KW-0053">Apoptosis</keyword>
<dbReference type="SUPFAM" id="SSF47986">
    <property type="entry name" value="DEATH domain"/>
    <property type="match status" value="1"/>
</dbReference>
<dbReference type="Pfam" id="PF00531">
    <property type="entry name" value="Death"/>
    <property type="match status" value="1"/>
</dbReference>
<keyword evidence="6 18" id="KW-0732">Signal</keyword>
<proteinExistence type="predicted"/>
<feature type="domain" description="Death" evidence="19">
    <location>
        <begin position="237"/>
        <end position="321"/>
    </location>
</feature>
<dbReference type="Gene3D" id="1.10.533.10">
    <property type="entry name" value="Death Domain, Fas"/>
    <property type="match status" value="1"/>
</dbReference>
<evidence type="ECO:0000256" key="1">
    <source>
        <dbReference type="ARBA" id="ARBA00004251"/>
    </source>
</evidence>
<evidence type="ECO:0000256" key="18">
    <source>
        <dbReference type="SAM" id="SignalP"/>
    </source>
</evidence>
<accession>A0A9Q0XT62</accession>
<dbReference type="SMART" id="SM00208">
    <property type="entry name" value="TNFR"/>
    <property type="match status" value="2"/>
</dbReference>
<evidence type="ECO:0000256" key="17">
    <source>
        <dbReference type="SAM" id="Phobius"/>
    </source>
</evidence>
<evidence type="ECO:0000256" key="6">
    <source>
        <dbReference type="ARBA" id="ARBA00022729"/>
    </source>
</evidence>
<organism evidence="21 22">
    <name type="scientific">Phrynocephalus forsythii</name>
    <dbReference type="NCBI Taxonomy" id="171643"/>
    <lineage>
        <taxon>Eukaryota</taxon>
        <taxon>Metazoa</taxon>
        <taxon>Chordata</taxon>
        <taxon>Craniata</taxon>
        <taxon>Vertebrata</taxon>
        <taxon>Euteleostomi</taxon>
        <taxon>Lepidosauria</taxon>
        <taxon>Squamata</taxon>
        <taxon>Bifurcata</taxon>
        <taxon>Unidentata</taxon>
        <taxon>Episquamata</taxon>
        <taxon>Toxicofera</taxon>
        <taxon>Iguania</taxon>
        <taxon>Acrodonta</taxon>
        <taxon>Agamidae</taxon>
        <taxon>Agaminae</taxon>
        <taxon>Phrynocephalus</taxon>
    </lineage>
</organism>
<evidence type="ECO:0000256" key="7">
    <source>
        <dbReference type="ARBA" id="ARBA00022737"/>
    </source>
</evidence>
<dbReference type="Pfam" id="PF00020">
    <property type="entry name" value="TNFR_c6"/>
    <property type="match status" value="1"/>
</dbReference>
<dbReference type="Gene3D" id="2.10.50.10">
    <property type="entry name" value="Tumor Necrosis Factor Receptor, subunit A, domain 2"/>
    <property type="match status" value="2"/>
</dbReference>